<evidence type="ECO:0000256" key="1">
    <source>
        <dbReference type="SAM" id="MobiDB-lite"/>
    </source>
</evidence>
<accession>A0AAD2G709</accession>
<keyword evidence="3" id="KW-1185">Reference proteome</keyword>
<feature type="compositionally biased region" description="Polar residues" evidence="1">
    <location>
        <begin position="210"/>
        <end position="219"/>
    </location>
</feature>
<feature type="region of interest" description="Disordered" evidence="1">
    <location>
        <begin position="205"/>
        <end position="261"/>
    </location>
</feature>
<organism evidence="2 3">
    <name type="scientific">Cylindrotheca closterium</name>
    <dbReference type="NCBI Taxonomy" id="2856"/>
    <lineage>
        <taxon>Eukaryota</taxon>
        <taxon>Sar</taxon>
        <taxon>Stramenopiles</taxon>
        <taxon>Ochrophyta</taxon>
        <taxon>Bacillariophyta</taxon>
        <taxon>Bacillariophyceae</taxon>
        <taxon>Bacillariophycidae</taxon>
        <taxon>Bacillariales</taxon>
        <taxon>Bacillariaceae</taxon>
        <taxon>Cylindrotheca</taxon>
    </lineage>
</organism>
<dbReference type="AlphaFoldDB" id="A0AAD2G709"/>
<proteinExistence type="predicted"/>
<gene>
    <name evidence="2" type="ORF">CYCCA115_LOCUS19455</name>
</gene>
<comment type="caution">
    <text evidence="2">The sequence shown here is derived from an EMBL/GenBank/DDBJ whole genome shotgun (WGS) entry which is preliminary data.</text>
</comment>
<protein>
    <submittedName>
        <fullName evidence="2">Uncharacterized protein</fullName>
    </submittedName>
</protein>
<reference evidence="2" key="1">
    <citation type="submission" date="2023-08" db="EMBL/GenBank/DDBJ databases">
        <authorList>
            <person name="Audoor S."/>
            <person name="Bilcke G."/>
        </authorList>
    </citation>
    <scope>NUCLEOTIDE SEQUENCE</scope>
</reference>
<dbReference type="Proteomes" id="UP001295423">
    <property type="component" value="Unassembled WGS sequence"/>
</dbReference>
<dbReference type="EMBL" id="CAKOGP040002091">
    <property type="protein sequence ID" value="CAJ1961951.1"/>
    <property type="molecule type" value="Genomic_DNA"/>
</dbReference>
<evidence type="ECO:0000313" key="3">
    <source>
        <dbReference type="Proteomes" id="UP001295423"/>
    </source>
</evidence>
<feature type="compositionally biased region" description="Low complexity" evidence="1">
    <location>
        <begin position="220"/>
        <end position="233"/>
    </location>
</feature>
<name>A0AAD2G709_9STRA</name>
<sequence length="361" mass="40318">MMEFESNTSTARPGTNDATIMSHKRTCDLLEDADTKKSKLDTSCDDTTIASTVAGATSLQNPGSPSENSIENADLDPDCHCRMESTVDPANAAWNHFQQSNENHDKVPNLQSYLEAKSMRENAKKQFLTSIEIYFEGLTQTMDDLLQHSVVAIHNEMEERLDSNEADVIATLKSNHNRRHIMRKQMDQANQAWVRQYSQVCNKIAPPEQASPTDESMNKTTGETTPPASSSSPPTSPANDSNLQDDNGELDWEALGDTPTNRNKIRGFLTAREQFQHAAEALSQDLDDIHAGLRAQVEAIIQVAVDVHDQDEKTCFTLEDDIQFHLMENEKRRANLQEKLEQSAMQAQGLFADLLSRLAQK</sequence>
<evidence type="ECO:0000313" key="2">
    <source>
        <dbReference type="EMBL" id="CAJ1961951.1"/>
    </source>
</evidence>